<protein>
    <submittedName>
        <fullName evidence="3">PhzF family phenazine biosynthesis protein</fullName>
    </submittedName>
</protein>
<dbReference type="Proteomes" id="UP001595997">
    <property type="component" value="Unassembled WGS sequence"/>
</dbReference>
<dbReference type="EMBL" id="JBHSFH010000014">
    <property type="protein sequence ID" value="MFC4497193.1"/>
    <property type="molecule type" value="Genomic_DNA"/>
</dbReference>
<evidence type="ECO:0000313" key="3">
    <source>
        <dbReference type="EMBL" id="MFC4497193.1"/>
    </source>
</evidence>
<dbReference type="Gene3D" id="3.10.310.10">
    <property type="entry name" value="Diaminopimelate Epimerase, Chain A, domain 1"/>
    <property type="match status" value="2"/>
</dbReference>
<dbReference type="PANTHER" id="PTHR13774:SF17">
    <property type="entry name" value="PHENAZINE BIOSYNTHESIS-LIKE DOMAIN-CONTAINING PROTEIN"/>
    <property type="match status" value="1"/>
</dbReference>
<evidence type="ECO:0000256" key="2">
    <source>
        <dbReference type="ARBA" id="ARBA00023235"/>
    </source>
</evidence>
<keyword evidence="4" id="KW-1185">Reference proteome</keyword>
<organism evidence="3 4">
    <name type="scientific">Streptomyces ovatisporus</name>
    <dbReference type="NCBI Taxonomy" id="1128682"/>
    <lineage>
        <taxon>Bacteria</taxon>
        <taxon>Bacillati</taxon>
        <taxon>Actinomycetota</taxon>
        <taxon>Actinomycetes</taxon>
        <taxon>Kitasatosporales</taxon>
        <taxon>Streptomycetaceae</taxon>
        <taxon>Streptomyces</taxon>
    </lineage>
</organism>
<dbReference type="NCBIfam" id="TIGR00654">
    <property type="entry name" value="PhzF_family"/>
    <property type="match status" value="1"/>
</dbReference>
<sequence>MRIRTVDAFTDRPWTGNPAAVVLLEDSSGYPSDERLQRVALEMNLSETAFAHPLRDDPGADWALRWFTPTAEVDLCGHATLATAHVLHGDGAADGPVRFRTRSGVLTAVTGPDGDITLDFPTAPLTEVAPPADMHTALGAAPVAVYDTGPLGDLLVELSGEEAVRSVTPDSTALLRLPHRAVIVTARADDPANSGYDYVSRVFGPAVGIPEDPVTGSAHTALAPLWSGRLGSDVLTGLQCSARTGRVRTALRGDRTELTGSAVTVLDAELRVEF</sequence>
<accession>A0ABV9AF46</accession>
<reference evidence="4" key="1">
    <citation type="journal article" date="2019" name="Int. J. Syst. Evol. Microbiol.">
        <title>The Global Catalogue of Microorganisms (GCM) 10K type strain sequencing project: providing services to taxonomists for standard genome sequencing and annotation.</title>
        <authorList>
            <consortium name="The Broad Institute Genomics Platform"/>
            <consortium name="The Broad Institute Genome Sequencing Center for Infectious Disease"/>
            <person name="Wu L."/>
            <person name="Ma J."/>
        </authorList>
    </citation>
    <scope>NUCLEOTIDE SEQUENCE [LARGE SCALE GENOMIC DNA]</scope>
    <source>
        <strain evidence="4">CGMCC 4.7357</strain>
    </source>
</reference>
<comment type="caution">
    <text evidence="3">The sequence shown here is derived from an EMBL/GenBank/DDBJ whole genome shotgun (WGS) entry which is preliminary data.</text>
</comment>
<dbReference type="PANTHER" id="PTHR13774">
    <property type="entry name" value="PHENAZINE BIOSYNTHESIS PROTEIN"/>
    <property type="match status" value="1"/>
</dbReference>
<dbReference type="InterPro" id="IPR003719">
    <property type="entry name" value="Phenazine_PhzF-like"/>
</dbReference>
<dbReference type="PIRSF" id="PIRSF016184">
    <property type="entry name" value="PhzC_PhzF"/>
    <property type="match status" value="1"/>
</dbReference>
<comment type="similarity">
    <text evidence="1">Belongs to the PhzF family.</text>
</comment>
<dbReference type="RefSeq" id="WP_386451728.1">
    <property type="nucleotide sequence ID" value="NZ_JBHSFH010000014.1"/>
</dbReference>
<gene>
    <name evidence="3" type="ORF">ACFPA8_23980</name>
</gene>
<evidence type="ECO:0000313" key="4">
    <source>
        <dbReference type="Proteomes" id="UP001595997"/>
    </source>
</evidence>
<keyword evidence="2" id="KW-0413">Isomerase</keyword>
<evidence type="ECO:0000256" key="1">
    <source>
        <dbReference type="ARBA" id="ARBA00008270"/>
    </source>
</evidence>
<dbReference type="SUPFAM" id="SSF54506">
    <property type="entry name" value="Diaminopimelate epimerase-like"/>
    <property type="match status" value="1"/>
</dbReference>
<dbReference type="Pfam" id="PF02567">
    <property type="entry name" value="PhzC-PhzF"/>
    <property type="match status" value="1"/>
</dbReference>
<proteinExistence type="inferred from homology"/>
<name>A0ABV9AF46_9ACTN</name>